<accession>A0ABV7BVM8</accession>
<gene>
    <name evidence="3" type="ORF">ACFOD3_15965</name>
</gene>
<comment type="pathway">
    <text evidence="1">Bacterial outer membrane biogenesis; LPS core biosynthesis.</text>
</comment>
<evidence type="ECO:0000313" key="4">
    <source>
        <dbReference type="Proteomes" id="UP001595420"/>
    </source>
</evidence>
<dbReference type="PANTHER" id="PTHR42755:SF1">
    <property type="entry name" value="3-DEOXY-D-MANNO-OCTULOSONIC ACID TRANSFERASE, MITOCHONDRIAL-RELATED"/>
    <property type="match status" value="1"/>
</dbReference>
<evidence type="ECO:0000256" key="1">
    <source>
        <dbReference type="RuleBase" id="RU365103"/>
    </source>
</evidence>
<evidence type="ECO:0000259" key="2">
    <source>
        <dbReference type="Pfam" id="PF04413"/>
    </source>
</evidence>
<proteinExistence type="inferred from homology"/>
<keyword evidence="1" id="KW-0472">Membrane</keyword>
<keyword evidence="4" id="KW-1185">Reference proteome</keyword>
<keyword evidence="1 3" id="KW-0808">Transferase</keyword>
<protein>
    <recommendedName>
        <fullName evidence="1">3-deoxy-D-manno-octulosonic acid transferase</fullName>
        <shortName evidence="1">Kdo transferase</shortName>
        <ecNumber evidence="1">2.4.99.12</ecNumber>
    </recommendedName>
    <alternativeName>
        <fullName evidence="1">Lipid IV(A) 3-deoxy-D-manno-octulosonic acid transferase</fullName>
    </alternativeName>
</protein>
<name>A0ABV7BVM8_9PROT</name>
<reference evidence="4" key="1">
    <citation type="journal article" date="2019" name="Int. J. Syst. Evol. Microbiol.">
        <title>The Global Catalogue of Microorganisms (GCM) 10K type strain sequencing project: providing services to taxonomists for standard genome sequencing and annotation.</title>
        <authorList>
            <consortium name="The Broad Institute Genomics Platform"/>
            <consortium name="The Broad Institute Genome Sequencing Center for Infectious Disease"/>
            <person name="Wu L."/>
            <person name="Ma J."/>
        </authorList>
    </citation>
    <scope>NUCLEOTIDE SEQUENCE [LARGE SCALE GENOMIC DNA]</scope>
    <source>
        <strain evidence="4">CGMCC 1.16855</strain>
    </source>
</reference>
<dbReference type="InterPro" id="IPR007507">
    <property type="entry name" value="Glycos_transf_N"/>
</dbReference>
<comment type="function">
    <text evidence="1">Involved in lipopolysaccharide (LPS) biosynthesis. Catalyzes the transfer of 3-deoxy-D-manno-octulosonate (Kdo) residue(s) from CMP-Kdo to lipid IV(A), the tetraacyldisaccharide-1,4'-bisphosphate precursor of lipid A.</text>
</comment>
<comment type="catalytic activity">
    <reaction evidence="1">
        <text>lipid IVA (E. coli) + CMP-3-deoxy-beta-D-manno-octulosonate = alpha-Kdo-(2-&gt;6)-lipid IVA (E. coli) + CMP + H(+)</text>
        <dbReference type="Rhea" id="RHEA:28066"/>
        <dbReference type="ChEBI" id="CHEBI:15378"/>
        <dbReference type="ChEBI" id="CHEBI:58603"/>
        <dbReference type="ChEBI" id="CHEBI:60364"/>
        <dbReference type="ChEBI" id="CHEBI:60377"/>
        <dbReference type="ChEBI" id="CHEBI:85987"/>
        <dbReference type="EC" id="2.4.99.12"/>
    </reaction>
</comment>
<keyword evidence="1" id="KW-1003">Cell membrane</keyword>
<dbReference type="RefSeq" id="WP_216837464.1">
    <property type="nucleotide sequence ID" value="NZ_JAFNJS010000004.1"/>
</dbReference>
<dbReference type="InterPro" id="IPR039901">
    <property type="entry name" value="Kdotransferase"/>
</dbReference>
<dbReference type="PANTHER" id="PTHR42755">
    <property type="entry name" value="3-DEOXY-MANNO-OCTULOSONATE CYTIDYLYLTRANSFERASE"/>
    <property type="match status" value="1"/>
</dbReference>
<sequence length="443" mass="46526">MTLPALAWQLLTRLAAPLLPWHLARRARRGKEIPARLEERRGGGAQRPEGRLFWLHAASVGEALSALPVLEALLARDPALHLLVTTGTVTGAESLARRLPQAFTAPGPDGLPRIAHRFLPLDVPAFVARFLDGWRPDAGALVESELWPNLLRAARARNLPMALVNARVSPRSFARWRRLPRTVAELLGGFRLVLARSEADRARLLQLGASSAQCWGDLKAAAPPLPADPAALERLRGLLGDRPVFLAASTHPGEETLALAAHALLAPAWPELLTVLVPRHPDRGAAVAEQAAKLGLTVARRSAGGAPGDEVSVYVADTLGELGLFYRLAGVALVGGSLVPHGGQNPLEAARLGCPILLGPHTFNFEEPVARLLAAGGARLVAAEAGALAEQVEAMLSDAARRHAMAAAAAQVAEGQASLPGMVAAALLDLIDGERAQGDCPGG</sequence>
<organism evidence="3 4">
    <name type="scientific">Falsiroseomonas tokyonensis</name>
    <dbReference type="NCBI Taxonomy" id="430521"/>
    <lineage>
        <taxon>Bacteria</taxon>
        <taxon>Pseudomonadati</taxon>
        <taxon>Pseudomonadota</taxon>
        <taxon>Alphaproteobacteria</taxon>
        <taxon>Acetobacterales</taxon>
        <taxon>Roseomonadaceae</taxon>
        <taxon>Falsiroseomonas</taxon>
    </lineage>
</organism>
<dbReference type="EC" id="2.4.99.12" evidence="1"/>
<evidence type="ECO:0000313" key="3">
    <source>
        <dbReference type="EMBL" id="MFC3001403.1"/>
    </source>
</evidence>
<dbReference type="Proteomes" id="UP001595420">
    <property type="component" value="Unassembled WGS sequence"/>
</dbReference>
<comment type="caution">
    <text evidence="3">The sequence shown here is derived from an EMBL/GenBank/DDBJ whole genome shotgun (WGS) entry which is preliminary data.</text>
</comment>
<keyword evidence="1" id="KW-0448">Lipopolysaccharide biosynthesis</keyword>
<feature type="domain" description="3-deoxy-D-manno-octulosonic-acid transferase N-terminal" evidence="2">
    <location>
        <begin position="36"/>
        <end position="220"/>
    </location>
</feature>
<dbReference type="EMBL" id="JBHRSB010000004">
    <property type="protein sequence ID" value="MFC3001403.1"/>
    <property type="molecule type" value="Genomic_DNA"/>
</dbReference>
<comment type="similarity">
    <text evidence="1">Belongs to the glycosyltransferase group 1 family.</text>
</comment>
<comment type="subcellular location">
    <subcellularLocation>
        <location evidence="1">Cell membrane</location>
    </subcellularLocation>
</comment>
<dbReference type="Pfam" id="PF04413">
    <property type="entry name" value="Glycos_transf_N"/>
    <property type="match status" value="1"/>
</dbReference>
<dbReference type="GO" id="GO:0016740">
    <property type="term" value="F:transferase activity"/>
    <property type="evidence" value="ECO:0007669"/>
    <property type="project" value="UniProtKB-KW"/>
</dbReference>